<dbReference type="Proteomes" id="UP001565236">
    <property type="component" value="Unassembled WGS sequence"/>
</dbReference>
<protein>
    <submittedName>
        <fullName evidence="2">Uncharacterized protein</fullName>
    </submittedName>
</protein>
<keyword evidence="1" id="KW-0812">Transmembrane</keyword>
<evidence type="ECO:0000313" key="3">
    <source>
        <dbReference type="Proteomes" id="UP001565236"/>
    </source>
</evidence>
<evidence type="ECO:0000313" key="2">
    <source>
        <dbReference type="EMBL" id="MEY8662945.1"/>
    </source>
</evidence>
<proteinExistence type="predicted"/>
<feature type="transmembrane region" description="Helical" evidence="1">
    <location>
        <begin position="48"/>
        <end position="81"/>
    </location>
</feature>
<sequence>MVILGISLYIFWLLLVIVKFSALPRDRSFSYQQAFFGTLLWYKNFRNLLLLCALFTLFIFAPLKVIYLLFLISSVLIFFMAARNFRYLIANPWVSLALCTVSLVTGIFAGLFVFRT</sequence>
<organism evidence="2 3">
    <name type="scientific">Ligilactobacillus faecis</name>
    <dbReference type="NCBI Taxonomy" id="762833"/>
    <lineage>
        <taxon>Bacteria</taxon>
        <taxon>Bacillati</taxon>
        <taxon>Bacillota</taxon>
        <taxon>Bacilli</taxon>
        <taxon>Lactobacillales</taxon>
        <taxon>Lactobacillaceae</taxon>
        <taxon>Ligilactobacillus</taxon>
    </lineage>
</organism>
<feature type="transmembrane region" description="Helical" evidence="1">
    <location>
        <begin position="93"/>
        <end position="114"/>
    </location>
</feature>
<name>A0ABV4DR53_9LACO</name>
<keyword evidence="1" id="KW-1133">Transmembrane helix</keyword>
<accession>A0ABV4DR53</accession>
<keyword evidence="3" id="KW-1185">Reference proteome</keyword>
<comment type="caution">
    <text evidence="2">The sequence shown here is derived from an EMBL/GenBank/DDBJ whole genome shotgun (WGS) entry which is preliminary data.</text>
</comment>
<keyword evidence="1" id="KW-0472">Membrane</keyword>
<evidence type="ECO:0000256" key="1">
    <source>
        <dbReference type="SAM" id="Phobius"/>
    </source>
</evidence>
<gene>
    <name evidence="2" type="ORF">AALT52_08595</name>
</gene>
<reference evidence="2 3" key="1">
    <citation type="submission" date="2024-03" db="EMBL/GenBank/DDBJ databases">
        <title>Mouse gut bacterial collection (mGBC) of GemPharmatech.</title>
        <authorList>
            <person name="He Y."/>
            <person name="Dong L."/>
            <person name="Wu D."/>
            <person name="Gao X."/>
            <person name="Lin Z."/>
        </authorList>
    </citation>
    <scope>NUCLEOTIDE SEQUENCE [LARGE SCALE GENOMIC DNA]</scope>
    <source>
        <strain evidence="2 3">15-30</strain>
    </source>
</reference>
<dbReference type="RefSeq" id="WP_369942872.1">
    <property type="nucleotide sequence ID" value="NZ_JBCLUF010000035.1"/>
</dbReference>
<feature type="transmembrane region" description="Helical" evidence="1">
    <location>
        <begin position="6"/>
        <end position="23"/>
    </location>
</feature>
<dbReference type="EMBL" id="JBCLUF010000035">
    <property type="protein sequence ID" value="MEY8662945.1"/>
    <property type="molecule type" value="Genomic_DNA"/>
</dbReference>